<protein>
    <submittedName>
        <fullName evidence="2">Uncharacterized protein</fullName>
    </submittedName>
</protein>
<proteinExistence type="predicted"/>
<evidence type="ECO:0000313" key="3">
    <source>
        <dbReference type="Proteomes" id="UP000620596"/>
    </source>
</evidence>
<dbReference type="EMBL" id="BMIG01000005">
    <property type="protein sequence ID" value="GGA96443.1"/>
    <property type="molecule type" value="Genomic_DNA"/>
</dbReference>
<comment type="caution">
    <text evidence="2">The sequence shown here is derived from an EMBL/GenBank/DDBJ whole genome shotgun (WGS) entry which is preliminary data.</text>
</comment>
<accession>A0A916SFD7</accession>
<dbReference type="Proteomes" id="UP000620596">
    <property type="component" value="Unassembled WGS sequence"/>
</dbReference>
<evidence type="ECO:0000313" key="2">
    <source>
        <dbReference type="EMBL" id="GGA96443.1"/>
    </source>
</evidence>
<reference evidence="2" key="1">
    <citation type="journal article" date="2014" name="Int. J. Syst. Evol. Microbiol.">
        <title>Complete genome sequence of Corynebacterium casei LMG S-19264T (=DSM 44701T), isolated from a smear-ripened cheese.</title>
        <authorList>
            <consortium name="US DOE Joint Genome Institute (JGI-PGF)"/>
            <person name="Walter F."/>
            <person name="Albersmeier A."/>
            <person name="Kalinowski J."/>
            <person name="Ruckert C."/>
        </authorList>
    </citation>
    <scope>NUCLEOTIDE SEQUENCE</scope>
    <source>
        <strain evidence="2">CGMCC 1.15322</strain>
    </source>
</reference>
<sequence length="139" mass="14030">MRHLILALMIALLPIRGWVGDVMATEMASSRPAVLAATNTIADLTPLVWADGHFDHASAAPQPVAATPDCAGHGNGDSPAPASGAHCEVCPACQACHTVALSPTADTTAPVLAPLSPSHSPVARFASADTAQGQKPPIS</sequence>
<keyword evidence="3" id="KW-1185">Reference proteome</keyword>
<feature type="region of interest" description="Disordered" evidence="1">
    <location>
        <begin position="108"/>
        <end position="139"/>
    </location>
</feature>
<dbReference type="AlphaFoldDB" id="A0A916SFD7"/>
<name>A0A916SFD7_9BURK</name>
<evidence type="ECO:0000256" key="1">
    <source>
        <dbReference type="SAM" id="MobiDB-lite"/>
    </source>
</evidence>
<organism evidence="2 3">
    <name type="scientific">Polaromonas eurypsychrophila</name>
    <dbReference type="NCBI Taxonomy" id="1614635"/>
    <lineage>
        <taxon>Bacteria</taxon>
        <taxon>Pseudomonadati</taxon>
        <taxon>Pseudomonadota</taxon>
        <taxon>Betaproteobacteria</taxon>
        <taxon>Burkholderiales</taxon>
        <taxon>Comamonadaceae</taxon>
        <taxon>Polaromonas</taxon>
    </lineage>
</organism>
<gene>
    <name evidence="2" type="ORF">GCM10011496_16870</name>
</gene>
<reference evidence="2" key="2">
    <citation type="submission" date="2020-09" db="EMBL/GenBank/DDBJ databases">
        <authorList>
            <person name="Sun Q."/>
            <person name="Zhou Y."/>
        </authorList>
    </citation>
    <scope>NUCLEOTIDE SEQUENCE</scope>
    <source>
        <strain evidence="2">CGMCC 1.15322</strain>
    </source>
</reference>
<feature type="region of interest" description="Disordered" evidence="1">
    <location>
        <begin position="60"/>
        <end position="85"/>
    </location>
</feature>